<keyword evidence="7 10" id="KW-1133">Transmembrane helix</keyword>
<dbReference type="PANTHER" id="PTHR32063:SF9">
    <property type="entry name" value="SIMILAR TO MULTIDRUG RESISTANCE PROTEIN MEXB"/>
    <property type="match status" value="1"/>
</dbReference>
<feature type="transmembrane region" description="Helical" evidence="10">
    <location>
        <begin position="973"/>
        <end position="991"/>
    </location>
</feature>
<evidence type="ECO:0000256" key="2">
    <source>
        <dbReference type="ARBA" id="ARBA00010942"/>
    </source>
</evidence>
<accession>A0A979G433</accession>
<dbReference type="GO" id="GO:0042910">
    <property type="term" value="F:xenobiotic transmembrane transporter activity"/>
    <property type="evidence" value="ECO:0007669"/>
    <property type="project" value="TreeGrafter"/>
</dbReference>
<feature type="transmembrane region" description="Helical" evidence="10">
    <location>
        <begin position="342"/>
        <end position="359"/>
    </location>
</feature>
<feature type="transmembrane region" description="Helical" evidence="10">
    <location>
        <begin position="392"/>
        <end position="417"/>
    </location>
</feature>
<evidence type="ECO:0000313" key="11">
    <source>
        <dbReference type="EMBL" id="ACU60494.1"/>
    </source>
</evidence>
<sequence>MLKVFIDKPVIATVVSIMLVILGLVGLMDLPIQQFPDIAPPVVQVSANYPGANAETMVRAVAPPLEEAINGVENMTYMSSTSANDGTLIISVYFKLGTDPDQAAVNVQNRVSSATGLLPPEVVQAGINTQKVQNSLIMAINLMSENPQLYDATYLTNYAQINIIPELKRIQGVGQVTFFGSNRDYSMRIWLNPAQMATYNITPTEVMTAVKSKNQEAAPGRFGESSNRSFEYVLKYAGKYTKPEDYGNMIIRANADGSMLKLKDVAKVELGSYTYNSLNTVNDKQSVLFQVIQLPGSNSREIQTKVAAFLKKAEKDFPPGIKQQILYNTKDMLDQSIDQVEHTLLEAFILVFVVVYIFLQDFRSTLIPAIAVPVAVIGTFFFMSVFGFSINLLTLFALVLAIGIVVDDAIVVVEAVHSKLEHRNISPRKATMSAMHEITGAIISITLVMAAVFLPVGFMQGSAGVFYRQFAFTLAIAIAISALNALTLSPALCALLLKDVNHDHQEKPANFKQRFFIAFNKGFENVTGKYVGAVKTMIRFKWVSLAGLLLVVLITGWLIRRTPTGFIPSEDLGFIAISVNLPPGSSMNRTQAILDEAANKVRDMKAKFAFNEVAGFNVLTSSTSPSSGVAFFRMKKDGERGEMNDVSANIAELQKRLNTIKGAQCFVFSFPTVPGFSNVDALDLVLEDKAGGRLDKFGGIANRFIAELMKRKEIAIAFTTFRADYPQYEMLLDHEKIEQLGVDEKDVLSTMQSYFGSAQVSDFNRFGKYYRVMVQAEKEERADPASMNEIYVKNRAGNMVPINTLVTLKRVFGPEAITRYNLFNSIGVNAVPKPGYSTGNAIQAVREVAANVLPTGYSFEFSGMTREEISSGGQSLLIFSLSLLFVYFLLCAQYNSYILPLAVVFSVPTGIIGVFLAIGMAGIDNNIYIQVALIMLIGLLAKNAILIVEFAVQRRHAGHTLVESALEAARLRIRPIIMTSIAFVAGISPMMRATGPSAMGNHSISIGAAGGMLGGVVLGLFIIPVLFVVFQALHEKVAGKKILVEEDLVLKHEPSPVL</sequence>
<feature type="transmembrane region" description="Helical" evidence="10">
    <location>
        <begin position="927"/>
        <end position="952"/>
    </location>
</feature>
<dbReference type="GO" id="GO:0005886">
    <property type="term" value="C:plasma membrane"/>
    <property type="evidence" value="ECO:0007669"/>
    <property type="project" value="UniProtKB-SubCell"/>
</dbReference>
<dbReference type="InterPro" id="IPR001036">
    <property type="entry name" value="Acrflvin-R"/>
</dbReference>
<dbReference type="SUPFAM" id="SSF82866">
    <property type="entry name" value="Multidrug efflux transporter AcrB transmembrane domain"/>
    <property type="match status" value="2"/>
</dbReference>
<keyword evidence="9" id="KW-0175">Coiled coil</keyword>
<organism evidence="11 12">
    <name type="scientific">Chitinophaga pinensis (strain ATCC 43595 / DSM 2588 / LMG 13176 / NBRC 15968 / NCIMB 11800 / UQM 2034)</name>
    <dbReference type="NCBI Taxonomy" id="485918"/>
    <lineage>
        <taxon>Bacteria</taxon>
        <taxon>Pseudomonadati</taxon>
        <taxon>Bacteroidota</taxon>
        <taxon>Chitinophagia</taxon>
        <taxon>Chitinophagales</taxon>
        <taxon>Chitinophagaceae</taxon>
        <taxon>Chitinophaga</taxon>
    </lineage>
</organism>
<comment type="similarity">
    <text evidence="2">Belongs to the resistance-nodulation-cell division (RND) (TC 2.A.6) family.</text>
</comment>
<name>A0A979G433_CHIPD</name>
<evidence type="ECO:0000313" key="12">
    <source>
        <dbReference type="Proteomes" id="UP000002215"/>
    </source>
</evidence>
<dbReference type="PRINTS" id="PR00702">
    <property type="entry name" value="ACRIFLAVINRP"/>
</dbReference>
<keyword evidence="8 10" id="KW-0472">Membrane</keyword>
<keyword evidence="5" id="KW-0997">Cell inner membrane</keyword>
<dbReference type="Gene3D" id="3.30.70.1320">
    <property type="entry name" value="Multidrug efflux transporter AcrB pore domain like"/>
    <property type="match status" value="1"/>
</dbReference>
<dbReference type="InterPro" id="IPR004764">
    <property type="entry name" value="MdtF-like"/>
</dbReference>
<proteinExistence type="inferred from homology"/>
<dbReference type="Pfam" id="PF00873">
    <property type="entry name" value="ACR_tran"/>
    <property type="match status" value="1"/>
</dbReference>
<feature type="coiled-coil region" evidence="9">
    <location>
        <begin position="636"/>
        <end position="663"/>
    </location>
</feature>
<dbReference type="GO" id="GO:0015562">
    <property type="term" value="F:efflux transmembrane transporter activity"/>
    <property type="evidence" value="ECO:0007669"/>
    <property type="project" value="InterPro"/>
</dbReference>
<keyword evidence="4" id="KW-1003">Cell membrane</keyword>
<feature type="transmembrane region" description="Helical" evidence="10">
    <location>
        <begin position="1011"/>
        <end position="1033"/>
    </location>
</feature>
<dbReference type="Gene3D" id="3.30.70.1440">
    <property type="entry name" value="Multidrug efflux transporter AcrB pore domain"/>
    <property type="match status" value="1"/>
</dbReference>
<dbReference type="GO" id="GO:0009636">
    <property type="term" value="P:response to toxic substance"/>
    <property type="evidence" value="ECO:0007669"/>
    <property type="project" value="UniProtKB-ARBA"/>
</dbReference>
<dbReference type="KEGG" id="cpi:Cpin_3018"/>
<feature type="transmembrane region" description="Helical" evidence="10">
    <location>
        <begin position="872"/>
        <end position="890"/>
    </location>
</feature>
<feature type="transmembrane region" description="Helical" evidence="10">
    <location>
        <begin position="366"/>
        <end position="386"/>
    </location>
</feature>
<gene>
    <name evidence="11" type="ordered locus">Cpin_3018</name>
</gene>
<dbReference type="NCBIfam" id="TIGR00915">
    <property type="entry name" value="2A0602"/>
    <property type="match status" value="1"/>
</dbReference>
<evidence type="ECO:0000256" key="3">
    <source>
        <dbReference type="ARBA" id="ARBA00022448"/>
    </source>
</evidence>
<feature type="transmembrane region" description="Helical" evidence="10">
    <location>
        <begin position="897"/>
        <end position="921"/>
    </location>
</feature>
<dbReference type="Gene3D" id="3.30.70.1430">
    <property type="entry name" value="Multidrug efflux transporter AcrB pore domain"/>
    <property type="match status" value="2"/>
</dbReference>
<dbReference type="SUPFAM" id="SSF82714">
    <property type="entry name" value="Multidrug efflux transporter AcrB TolC docking domain, DN and DC subdomains"/>
    <property type="match status" value="2"/>
</dbReference>
<dbReference type="EMBL" id="CP001699">
    <property type="protein sequence ID" value="ACU60494.1"/>
    <property type="molecule type" value="Genomic_DNA"/>
</dbReference>
<feature type="transmembrane region" description="Helical" evidence="10">
    <location>
        <begin position="542"/>
        <end position="559"/>
    </location>
</feature>
<dbReference type="Gene3D" id="1.20.1640.10">
    <property type="entry name" value="Multidrug efflux transporter AcrB transmembrane domain"/>
    <property type="match status" value="2"/>
</dbReference>
<dbReference type="InterPro" id="IPR027463">
    <property type="entry name" value="AcrB_DN_DC_subdom"/>
</dbReference>
<dbReference type="FunFam" id="1.20.1640.10:FF:000001">
    <property type="entry name" value="Efflux pump membrane transporter"/>
    <property type="match status" value="1"/>
</dbReference>
<evidence type="ECO:0000256" key="1">
    <source>
        <dbReference type="ARBA" id="ARBA00004429"/>
    </source>
</evidence>
<protein>
    <submittedName>
        <fullName evidence="11">Transporter, hydrophobe/amphiphile efflux-1 (HAE1) family</fullName>
    </submittedName>
</protein>
<feature type="transmembrane region" description="Helical" evidence="10">
    <location>
        <begin position="470"/>
        <end position="497"/>
    </location>
</feature>
<dbReference type="AlphaFoldDB" id="A0A979G433"/>
<feature type="transmembrane region" description="Helical" evidence="10">
    <location>
        <begin position="9"/>
        <end position="28"/>
    </location>
</feature>
<reference evidence="12" key="1">
    <citation type="submission" date="2009-08" db="EMBL/GenBank/DDBJ databases">
        <title>The complete genome of Chitinophaga pinensis DSM 2588.</title>
        <authorList>
            <consortium name="US DOE Joint Genome Institute (JGI-PGF)"/>
            <person name="Lucas S."/>
            <person name="Copeland A."/>
            <person name="Lapidus A."/>
            <person name="Glavina del Rio T."/>
            <person name="Dalin E."/>
            <person name="Tice H."/>
            <person name="Bruce D."/>
            <person name="Goodwin L."/>
            <person name="Pitluck S."/>
            <person name="Kyrpides N."/>
            <person name="Mavromatis K."/>
            <person name="Ivanova N."/>
            <person name="Mikhailova N."/>
            <person name="Sims D."/>
            <person name="Meinche L."/>
            <person name="Brettin T."/>
            <person name="Detter J.C."/>
            <person name="Han C."/>
            <person name="Larimer F."/>
            <person name="Land M."/>
            <person name="Hauser L."/>
            <person name="Markowitz V."/>
            <person name="Cheng J.-F."/>
            <person name="Hugenholtz P."/>
            <person name="Woyke T."/>
            <person name="Wu D."/>
            <person name="Spring S."/>
            <person name="Klenk H.-P."/>
            <person name="Eisen J.A."/>
        </authorList>
    </citation>
    <scope>NUCLEOTIDE SEQUENCE [LARGE SCALE GENOMIC DNA]</scope>
    <source>
        <strain evidence="12">ATCC 43595 / DSM 2588 / LMG 13176 / NBRC 15968 / NCIMB 11800 / UQM 2034</strain>
    </source>
</reference>
<feature type="transmembrane region" description="Helical" evidence="10">
    <location>
        <begin position="438"/>
        <end position="458"/>
    </location>
</feature>
<comment type="subcellular location">
    <subcellularLocation>
        <location evidence="1">Cell inner membrane</location>
        <topology evidence="1">Multi-pass membrane protein</topology>
    </subcellularLocation>
</comment>
<dbReference type="PANTHER" id="PTHR32063">
    <property type="match status" value="1"/>
</dbReference>
<evidence type="ECO:0000256" key="4">
    <source>
        <dbReference type="ARBA" id="ARBA00022475"/>
    </source>
</evidence>
<evidence type="ECO:0000256" key="6">
    <source>
        <dbReference type="ARBA" id="ARBA00022692"/>
    </source>
</evidence>
<dbReference type="Gene3D" id="3.30.2090.10">
    <property type="entry name" value="Multidrug efflux transporter AcrB TolC docking domain, DN and DC subdomains"/>
    <property type="match status" value="2"/>
</dbReference>
<keyword evidence="3" id="KW-0813">Transport</keyword>
<evidence type="ECO:0000256" key="9">
    <source>
        <dbReference type="SAM" id="Coils"/>
    </source>
</evidence>
<dbReference type="RefSeq" id="WP_012790670.1">
    <property type="nucleotide sequence ID" value="NC_013132.1"/>
</dbReference>
<dbReference type="FunFam" id="3.30.70.1430:FF:000001">
    <property type="entry name" value="Efflux pump membrane transporter"/>
    <property type="match status" value="1"/>
</dbReference>
<evidence type="ECO:0000256" key="10">
    <source>
        <dbReference type="SAM" id="Phobius"/>
    </source>
</evidence>
<evidence type="ECO:0000256" key="8">
    <source>
        <dbReference type="ARBA" id="ARBA00023136"/>
    </source>
</evidence>
<dbReference type="Proteomes" id="UP000002215">
    <property type="component" value="Chromosome"/>
</dbReference>
<evidence type="ECO:0000256" key="7">
    <source>
        <dbReference type="ARBA" id="ARBA00022989"/>
    </source>
</evidence>
<keyword evidence="6 10" id="KW-0812">Transmembrane</keyword>
<reference evidence="11 12" key="2">
    <citation type="journal article" date="2010" name="Stand. Genomic Sci.">
        <title>Complete genome sequence of Chitinophaga pinensis type strain (UQM 2034).</title>
        <authorList>
            <person name="Glavina Del Rio T."/>
            <person name="Abt B."/>
            <person name="Spring S."/>
            <person name="Lapidus A."/>
            <person name="Nolan M."/>
            <person name="Tice H."/>
            <person name="Copeland A."/>
            <person name="Cheng J.F."/>
            <person name="Chen F."/>
            <person name="Bruce D."/>
            <person name="Goodwin L."/>
            <person name="Pitluck S."/>
            <person name="Ivanova N."/>
            <person name="Mavromatis K."/>
            <person name="Mikhailova N."/>
            <person name="Pati A."/>
            <person name="Chen A."/>
            <person name="Palaniappan K."/>
            <person name="Land M."/>
            <person name="Hauser L."/>
            <person name="Chang Y.J."/>
            <person name="Jeffries C.D."/>
            <person name="Chain P."/>
            <person name="Saunders E."/>
            <person name="Detter J.C."/>
            <person name="Brettin T."/>
            <person name="Rohde M."/>
            <person name="Goker M."/>
            <person name="Bristow J."/>
            <person name="Eisen J.A."/>
            <person name="Markowitz V."/>
            <person name="Hugenholtz P."/>
            <person name="Kyrpides N.C."/>
            <person name="Klenk H.P."/>
            <person name="Lucas S."/>
        </authorList>
    </citation>
    <scope>NUCLEOTIDE SEQUENCE [LARGE SCALE GENOMIC DNA]</scope>
    <source>
        <strain evidence="12">ATCC 43595 / DSM 2588 / LMG 13176 / NBRC 15968 / NCIMB 11800 / UQM 2034</strain>
    </source>
</reference>
<dbReference type="OrthoDB" id="9758234at2"/>
<dbReference type="SUPFAM" id="SSF82693">
    <property type="entry name" value="Multidrug efflux transporter AcrB pore domain, PN1, PN2, PC1 and PC2 subdomains"/>
    <property type="match status" value="3"/>
</dbReference>
<evidence type="ECO:0000256" key="5">
    <source>
        <dbReference type="ARBA" id="ARBA00022519"/>
    </source>
</evidence>